<sequence length="235" mass="26928">MGQFTETRLSHNPMTLEEDIEETWSEGHIHNKQPAPKESENGNLSGIHPAYSFQSPIKDTTEVAIILAKLQFMATGLVIIYFRLTSQFELLALKFRKISLHSSMDNSLLLESILMNDWYKGQNDNRNIYSWIRDSDGKTMERKGCWVITCKGLSKDEKPDGTMDLKERRNFQEANTSEWDIANSTLFVPSKQTRLLMEMRHGCCPAVSKAFTDPSDFLNCNLYREGSAAESYFHV</sequence>
<dbReference type="OrthoDB" id="10352804at2759"/>
<organism evidence="2 3">
    <name type="scientific">Sclerotinia trifoliorum</name>
    <dbReference type="NCBI Taxonomy" id="28548"/>
    <lineage>
        <taxon>Eukaryota</taxon>
        <taxon>Fungi</taxon>
        <taxon>Dikarya</taxon>
        <taxon>Ascomycota</taxon>
        <taxon>Pezizomycotina</taxon>
        <taxon>Leotiomycetes</taxon>
        <taxon>Helotiales</taxon>
        <taxon>Sclerotiniaceae</taxon>
        <taxon>Sclerotinia</taxon>
    </lineage>
</organism>
<evidence type="ECO:0000313" key="3">
    <source>
        <dbReference type="Proteomes" id="UP000624404"/>
    </source>
</evidence>
<comment type="caution">
    <text evidence="2">The sequence shown here is derived from an EMBL/GenBank/DDBJ whole genome shotgun (WGS) entry which is preliminary data.</text>
</comment>
<keyword evidence="1" id="KW-1133">Transmembrane helix</keyword>
<keyword evidence="1" id="KW-0472">Membrane</keyword>
<name>A0A8H2VYU5_9HELO</name>
<dbReference type="EMBL" id="CAJHIA010000026">
    <property type="protein sequence ID" value="CAD6447432.1"/>
    <property type="molecule type" value="Genomic_DNA"/>
</dbReference>
<protein>
    <submittedName>
        <fullName evidence="2">Dabef346-80f0-4719-9629-4cb8fe2fd8e8-CDS</fullName>
    </submittedName>
</protein>
<evidence type="ECO:0000256" key="1">
    <source>
        <dbReference type="SAM" id="Phobius"/>
    </source>
</evidence>
<reference evidence="2" key="1">
    <citation type="submission" date="2020-10" db="EMBL/GenBank/DDBJ databases">
        <authorList>
            <person name="Kusch S."/>
        </authorList>
    </citation>
    <scope>NUCLEOTIDE SEQUENCE</scope>
    <source>
        <strain evidence="2">SwB9</strain>
    </source>
</reference>
<gene>
    <name evidence="2" type="ORF">SCLTRI_LOCUS7224</name>
</gene>
<dbReference type="AlphaFoldDB" id="A0A8H2VYU5"/>
<keyword evidence="3" id="KW-1185">Reference proteome</keyword>
<accession>A0A8H2VYU5</accession>
<proteinExistence type="predicted"/>
<keyword evidence="1" id="KW-0812">Transmembrane</keyword>
<evidence type="ECO:0000313" key="2">
    <source>
        <dbReference type="EMBL" id="CAD6447432.1"/>
    </source>
</evidence>
<feature type="transmembrane region" description="Helical" evidence="1">
    <location>
        <begin position="63"/>
        <end position="84"/>
    </location>
</feature>
<dbReference type="Proteomes" id="UP000624404">
    <property type="component" value="Unassembled WGS sequence"/>
</dbReference>